<accession>A0AAQ3KLM8</accession>
<proteinExistence type="predicted"/>
<sequence>MPPPISSHPGSPSPITLHLSRAPEACMATSQQQLISESFSRRWPMNTKSPSHDLNVGRRHLSFGAQDAGFASRRRASTAAADDDFDFNTPKSESSFQVHADQIFSKGFLLHLHGHSTTTTAPKYAVACNSHSLISSSKSLLISRPAISNGALPLFHSAKVSPNSSCSSVDAASKSYWKFKLHFLGNCMKSSKKTLGRCFSFVTPPYKKVRCLSASKSARSCKDSARSYPRTSSSFSNMNLCRSNADISIYDAILHCKKSIGLECG</sequence>
<evidence type="ECO:0000313" key="2">
    <source>
        <dbReference type="Proteomes" id="UP001327560"/>
    </source>
</evidence>
<dbReference type="AlphaFoldDB" id="A0AAQ3KLM8"/>
<name>A0AAQ3KLM8_9LILI</name>
<evidence type="ECO:0000313" key="1">
    <source>
        <dbReference type="EMBL" id="WOL09982.1"/>
    </source>
</evidence>
<dbReference type="Proteomes" id="UP001327560">
    <property type="component" value="Chromosome 6"/>
</dbReference>
<reference evidence="1 2" key="1">
    <citation type="submission" date="2023-10" db="EMBL/GenBank/DDBJ databases">
        <title>Chromosome-scale genome assembly provides insights into flower coloration mechanisms of Canna indica.</title>
        <authorList>
            <person name="Li C."/>
        </authorList>
    </citation>
    <scope>NUCLEOTIDE SEQUENCE [LARGE SCALE GENOMIC DNA]</scope>
    <source>
        <tissue evidence="1">Flower</tissue>
    </source>
</reference>
<keyword evidence="2" id="KW-1185">Reference proteome</keyword>
<dbReference type="EMBL" id="CP136895">
    <property type="protein sequence ID" value="WOL09982.1"/>
    <property type="molecule type" value="Genomic_DNA"/>
</dbReference>
<dbReference type="InterPro" id="IPR044699">
    <property type="entry name" value="MAKR6"/>
</dbReference>
<protein>
    <submittedName>
        <fullName evidence="1">Uncharacterized protein</fullName>
    </submittedName>
</protein>
<organism evidence="1 2">
    <name type="scientific">Canna indica</name>
    <name type="common">Indian-shot</name>
    <dbReference type="NCBI Taxonomy" id="4628"/>
    <lineage>
        <taxon>Eukaryota</taxon>
        <taxon>Viridiplantae</taxon>
        <taxon>Streptophyta</taxon>
        <taxon>Embryophyta</taxon>
        <taxon>Tracheophyta</taxon>
        <taxon>Spermatophyta</taxon>
        <taxon>Magnoliopsida</taxon>
        <taxon>Liliopsida</taxon>
        <taxon>Zingiberales</taxon>
        <taxon>Cannaceae</taxon>
        <taxon>Canna</taxon>
    </lineage>
</organism>
<gene>
    <name evidence="1" type="ORF">Cni_G18736</name>
</gene>
<dbReference type="PANTHER" id="PTHR34576:SF2">
    <property type="entry name" value="MEMBRANE-ASSOCIATED KINASE REGULATOR 6-RELATED"/>
    <property type="match status" value="1"/>
</dbReference>
<dbReference type="PANTHER" id="PTHR34576">
    <property type="entry name" value="MEMBRANE-ASSOCIATED KINASE REGULATOR 6-RELATED"/>
    <property type="match status" value="1"/>
</dbReference>